<evidence type="ECO:0000313" key="3">
    <source>
        <dbReference type="Proteomes" id="UP000608579"/>
    </source>
</evidence>
<keyword evidence="1" id="KW-0812">Transmembrane</keyword>
<evidence type="ECO:0000256" key="1">
    <source>
        <dbReference type="SAM" id="Phobius"/>
    </source>
</evidence>
<dbReference type="Gene3D" id="1.10.287.1260">
    <property type="match status" value="2"/>
</dbReference>
<feature type="transmembrane region" description="Helical" evidence="1">
    <location>
        <begin position="12"/>
        <end position="31"/>
    </location>
</feature>
<dbReference type="InterPro" id="IPR008910">
    <property type="entry name" value="MSC_TM_helix"/>
</dbReference>
<feature type="transmembrane region" description="Helical" evidence="1">
    <location>
        <begin position="107"/>
        <end position="129"/>
    </location>
</feature>
<reference evidence="2" key="1">
    <citation type="journal article" date="2020" name="ISME J.">
        <title>Gammaproteobacteria mediating utilization of methyl-, sulfur- and petroleum organic compounds in deep ocean hydrothermal plumes.</title>
        <authorList>
            <person name="Zhou Z."/>
            <person name="Liu Y."/>
            <person name="Pan J."/>
            <person name="Cron B.R."/>
            <person name="Toner B.M."/>
            <person name="Anantharaman K."/>
            <person name="Breier J.A."/>
            <person name="Dick G.J."/>
            <person name="Li M."/>
        </authorList>
    </citation>
    <scope>NUCLEOTIDE SEQUENCE</scope>
    <source>
        <strain evidence="2">SZUA-1515</strain>
    </source>
</reference>
<evidence type="ECO:0000313" key="2">
    <source>
        <dbReference type="EMBL" id="HIQ29016.1"/>
    </source>
</evidence>
<keyword evidence="1" id="KW-0472">Membrane</keyword>
<proteinExistence type="predicted"/>
<dbReference type="AlphaFoldDB" id="A0A832ZV96"/>
<protein>
    <submittedName>
        <fullName evidence="2">Uncharacterized protein</fullName>
    </submittedName>
</protein>
<sequence length="237" mass="25763">MVFHEGLLEELISFAPRLAGAVIILVIGWAVGRGLGKGISRVLDKAGVDDALRRTPVGRAIEKAGVSLVHFFDLIVRWFVYLIAILAAVNVLEITVLSNFMNTVVTYLPSFIAGLFILLIGFIVADFVGDAITQVGREAHIEYHAILSTIVRFTLYFVVLLIGLSTMRIDVTILNIFATAIAWGIAGAIALGIGLAVGLGLKDVIAKRAEDWFKKASETAKEVETVAEKELEKEKQQ</sequence>
<dbReference type="Pfam" id="PF05552">
    <property type="entry name" value="MS_channel_1st_1"/>
    <property type="match status" value="2"/>
</dbReference>
<comment type="caution">
    <text evidence="2">The sequence shown here is derived from an EMBL/GenBank/DDBJ whole genome shotgun (WGS) entry which is preliminary data.</text>
</comment>
<feature type="transmembrane region" description="Helical" evidence="1">
    <location>
        <begin position="176"/>
        <end position="201"/>
    </location>
</feature>
<dbReference type="EMBL" id="DQVM01000010">
    <property type="protein sequence ID" value="HIQ29016.1"/>
    <property type="molecule type" value="Genomic_DNA"/>
</dbReference>
<organism evidence="2 3">
    <name type="scientific">Caldiarchaeum subterraneum</name>
    <dbReference type="NCBI Taxonomy" id="311458"/>
    <lineage>
        <taxon>Archaea</taxon>
        <taxon>Nitrososphaerota</taxon>
        <taxon>Candidatus Caldarchaeales</taxon>
        <taxon>Candidatus Caldarchaeaceae</taxon>
        <taxon>Candidatus Caldarchaeum</taxon>
    </lineage>
</organism>
<dbReference type="Proteomes" id="UP000608579">
    <property type="component" value="Unassembled WGS sequence"/>
</dbReference>
<name>A0A832ZV96_CALS0</name>
<feature type="transmembrane region" description="Helical" evidence="1">
    <location>
        <begin position="78"/>
        <end position="101"/>
    </location>
</feature>
<keyword evidence="1" id="KW-1133">Transmembrane helix</keyword>
<feature type="transmembrane region" description="Helical" evidence="1">
    <location>
        <begin position="141"/>
        <end position="164"/>
    </location>
</feature>
<gene>
    <name evidence="2" type="ORF">EYH45_00460</name>
</gene>
<accession>A0A832ZV96</accession>